<dbReference type="AlphaFoldDB" id="A0A562QQK2"/>
<comment type="caution">
    <text evidence="1">The sequence shown here is derived from an EMBL/GenBank/DDBJ whole genome shotgun (WGS) entry which is preliminary data.</text>
</comment>
<dbReference type="Proteomes" id="UP000315711">
    <property type="component" value="Unassembled WGS sequence"/>
</dbReference>
<gene>
    <name evidence="1" type="ORF">IQ10_00752</name>
</gene>
<name>A0A562QQK2_9BACI</name>
<evidence type="ECO:0000313" key="1">
    <source>
        <dbReference type="EMBL" id="TWI59041.1"/>
    </source>
</evidence>
<dbReference type="EMBL" id="VLKZ01000002">
    <property type="protein sequence ID" value="TWI59041.1"/>
    <property type="molecule type" value="Genomic_DNA"/>
</dbReference>
<accession>A0A562QQK2</accession>
<sequence>MLAHAFEALTEVLHSLFDEEPKPVLHVGEVIICWTYLALLEEAVSLEQLGLHTTVNPALKEIVHKTMDGASSQASRLKEFLQNEGVSLPPVSEPKPISDPSSIPLGAKMTDAEIANAVNLKLASAITMCATRLRTVVEG</sequence>
<dbReference type="RefSeq" id="WP_144449131.1">
    <property type="nucleotide sequence ID" value="NZ_VLKZ01000002.1"/>
</dbReference>
<evidence type="ECO:0000313" key="2">
    <source>
        <dbReference type="Proteomes" id="UP000315711"/>
    </source>
</evidence>
<keyword evidence="2" id="KW-1185">Reference proteome</keyword>
<reference evidence="1 2" key="1">
    <citation type="journal article" date="2015" name="Stand. Genomic Sci.">
        <title>Genomic Encyclopedia of Bacterial and Archaeal Type Strains, Phase III: the genomes of soil and plant-associated and newly described type strains.</title>
        <authorList>
            <person name="Whitman W.B."/>
            <person name="Woyke T."/>
            <person name="Klenk H.P."/>
            <person name="Zhou Y."/>
            <person name="Lilburn T.G."/>
            <person name="Beck B.J."/>
            <person name="De Vos P."/>
            <person name="Vandamme P."/>
            <person name="Eisen J.A."/>
            <person name="Garrity G."/>
            <person name="Hugenholtz P."/>
            <person name="Kyrpides N.C."/>
        </authorList>
    </citation>
    <scope>NUCLEOTIDE SEQUENCE [LARGE SCALE GENOMIC DNA]</scope>
    <source>
        <strain evidence="1 2">CGMCC 1.10116</strain>
    </source>
</reference>
<dbReference type="InterPro" id="IPR012347">
    <property type="entry name" value="Ferritin-like"/>
</dbReference>
<dbReference type="OrthoDB" id="1934429at2"/>
<protein>
    <submittedName>
        <fullName evidence="1">Uncharacterized protein</fullName>
    </submittedName>
</protein>
<dbReference type="Gene3D" id="1.20.1260.10">
    <property type="match status" value="1"/>
</dbReference>
<organism evidence="1 2">
    <name type="scientific">Halalkalibacter nanhaiisediminis</name>
    <dbReference type="NCBI Taxonomy" id="688079"/>
    <lineage>
        <taxon>Bacteria</taxon>
        <taxon>Bacillati</taxon>
        <taxon>Bacillota</taxon>
        <taxon>Bacilli</taxon>
        <taxon>Bacillales</taxon>
        <taxon>Bacillaceae</taxon>
        <taxon>Halalkalibacter</taxon>
    </lineage>
</organism>
<proteinExistence type="predicted"/>